<dbReference type="EMBL" id="CALNXK010000039">
    <property type="protein sequence ID" value="CAH3124099.1"/>
    <property type="molecule type" value="Genomic_DNA"/>
</dbReference>
<organism evidence="1 2">
    <name type="scientific">Porites lobata</name>
    <dbReference type="NCBI Taxonomy" id="104759"/>
    <lineage>
        <taxon>Eukaryota</taxon>
        <taxon>Metazoa</taxon>
        <taxon>Cnidaria</taxon>
        <taxon>Anthozoa</taxon>
        <taxon>Hexacorallia</taxon>
        <taxon>Scleractinia</taxon>
        <taxon>Fungiina</taxon>
        <taxon>Poritidae</taxon>
        <taxon>Porites</taxon>
    </lineage>
</organism>
<protein>
    <recommendedName>
        <fullName evidence="3">Tubulin-specific chaperone A</fullName>
    </recommendedName>
</protein>
<evidence type="ECO:0008006" key="3">
    <source>
        <dbReference type="Google" id="ProtNLM"/>
    </source>
</evidence>
<name>A0ABN8NVT5_9CNID</name>
<comment type="caution">
    <text evidence="1">The sequence shown here is derived from an EMBL/GenBank/DDBJ whole genome shotgun (WGS) entry which is preliminary data.</text>
</comment>
<reference evidence="1 2" key="1">
    <citation type="submission" date="2022-05" db="EMBL/GenBank/DDBJ databases">
        <authorList>
            <consortium name="Genoscope - CEA"/>
            <person name="William W."/>
        </authorList>
    </citation>
    <scope>NUCLEOTIDE SEQUENCE [LARGE SCALE GENOMIC DNA]</scope>
</reference>
<proteinExistence type="predicted"/>
<evidence type="ECO:0000313" key="1">
    <source>
        <dbReference type="EMBL" id="CAH3124099.1"/>
    </source>
</evidence>
<keyword evidence="2" id="KW-1185">Reference proteome</keyword>
<accession>A0ABN8NVT5</accession>
<evidence type="ECO:0000313" key="2">
    <source>
        <dbReference type="Proteomes" id="UP001159405"/>
    </source>
</evidence>
<gene>
    <name evidence="1" type="ORF">PLOB_00030414</name>
</gene>
<dbReference type="Proteomes" id="UP001159405">
    <property type="component" value="Unassembled WGS sequence"/>
</dbReference>
<sequence length="155" mass="17465">MSNANLSLLPDCLDDPTLSPIARDLKRYDQARVAAEEQTRQEAAREAVQGTWLRSTEKDLKRCCERYQASDESSERKLGDHHVSLGTFGTGDAVAERKRVCTLLGLLDQRQQHLVTSVTERLLLANQDGNGVDAEEEEEEEDLSIFVDTYSKLKR</sequence>